<keyword evidence="3" id="KW-1185">Reference proteome</keyword>
<protein>
    <submittedName>
        <fullName evidence="2">UrcA family protein</fullName>
    </submittedName>
</protein>
<reference evidence="3" key="1">
    <citation type="journal article" date="2019" name="Int. J. Syst. Evol. Microbiol.">
        <title>The Global Catalogue of Microorganisms (GCM) 10K type strain sequencing project: providing services to taxonomists for standard genome sequencing and annotation.</title>
        <authorList>
            <consortium name="The Broad Institute Genomics Platform"/>
            <consortium name="The Broad Institute Genome Sequencing Center for Infectious Disease"/>
            <person name="Wu L."/>
            <person name="Ma J."/>
        </authorList>
    </citation>
    <scope>NUCLEOTIDE SEQUENCE [LARGE SCALE GENOMIC DNA]</scope>
    <source>
        <strain evidence="3">Q85</strain>
    </source>
</reference>
<sequence length="102" mass="11345">MKFLVPAAFAAVAALCPVVAQAQLRETVTVRVSRAGLNLADADHRAAFDKRVLKAAYRACMFHQSKLLPPTDALRCVREMRIDGNRQVAMIVDRQQRQLAAR</sequence>
<dbReference type="RefSeq" id="WP_380939264.1">
    <property type="nucleotide sequence ID" value="NZ_JBHUFC010000002.1"/>
</dbReference>
<evidence type="ECO:0000313" key="2">
    <source>
        <dbReference type="EMBL" id="MFD1786885.1"/>
    </source>
</evidence>
<gene>
    <name evidence="2" type="ORF">ACFSC3_04795</name>
</gene>
<dbReference type="InterPro" id="IPR030972">
    <property type="entry name" value="UrcA_uranyl"/>
</dbReference>
<proteinExistence type="predicted"/>
<name>A0ABW4N9S0_9SPHN</name>
<evidence type="ECO:0000256" key="1">
    <source>
        <dbReference type="SAM" id="SignalP"/>
    </source>
</evidence>
<dbReference type="Proteomes" id="UP001597283">
    <property type="component" value="Unassembled WGS sequence"/>
</dbReference>
<dbReference type="EMBL" id="JBHUFC010000002">
    <property type="protein sequence ID" value="MFD1786885.1"/>
    <property type="molecule type" value="Genomic_DNA"/>
</dbReference>
<accession>A0ABW4N9S0</accession>
<dbReference type="NCBIfam" id="TIGR04433">
    <property type="entry name" value="UrcA_uranyl"/>
    <property type="match status" value="1"/>
</dbReference>
<feature type="chain" id="PRO_5047030412" evidence="1">
    <location>
        <begin position="23"/>
        <end position="102"/>
    </location>
</feature>
<keyword evidence="1" id="KW-0732">Signal</keyword>
<evidence type="ECO:0000313" key="3">
    <source>
        <dbReference type="Proteomes" id="UP001597283"/>
    </source>
</evidence>
<organism evidence="2 3">
    <name type="scientific">Sphingomonas floccifaciens</name>
    <dbReference type="NCBI Taxonomy" id="1844115"/>
    <lineage>
        <taxon>Bacteria</taxon>
        <taxon>Pseudomonadati</taxon>
        <taxon>Pseudomonadota</taxon>
        <taxon>Alphaproteobacteria</taxon>
        <taxon>Sphingomonadales</taxon>
        <taxon>Sphingomonadaceae</taxon>
        <taxon>Sphingomonas</taxon>
    </lineage>
</organism>
<feature type="signal peptide" evidence="1">
    <location>
        <begin position="1"/>
        <end position="22"/>
    </location>
</feature>
<comment type="caution">
    <text evidence="2">The sequence shown here is derived from an EMBL/GenBank/DDBJ whole genome shotgun (WGS) entry which is preliminary data.</text>
</comment>